<reference evidence="1 2" key="1">
    <citation type="journal article" date="2023" name="Science">
        <title>Complex scaffold remodeling in plant triterpene biosynthesis.</title>
        <authorList>
            <person name="De La Pena R."/>
            <person name="Hodgson H."/>
            <person name="Liu J.C."/>
            <person name="Stephenson M.J."/>
            <person name="Martin A.C."/>
            <person name="Owen C."/>
            <person name="Harkess A."/>
            <person name="Leebens-Mack J."/>
            <person name="Jimenez L.E."/>
            <person name="Osbourn A."/>
            <person name="Sattely E.S."/>
        </authorList>
    </citation>
    <scope>NUCLEOTIDE SEQUENCE [LARGE SCALE GENOMIC DNA]</scope>
    <source>
        <strain evidence="2">cv. JPN11</strain>
        <tissue evidence="1">Leaf</tissue>
    </source>
</reference>
<evidence type="ECO:0000313" key="1">
    <source>
        <dbReference type="EMBL" id="KAJ4727073.1"/>
    </source>
</evidence>
<protein>
    <submittedName>
        <fullName evidence="1">UTP:RNA uridylyltransferase 1-like</fullName>
    </submittedName>
</protein>
<keyword evidence="2" id="KW-1185">Reference proteome</keyword>
<dbReference type="EMBL" id="CM051394">
    <property type="protein sequence ID" value="KAJ4727073.1"/>
    <property type="molecule type" value="Genomic_DNA"/>
</dbReference>
<accession>A0ACC1YVL5</accession>
<sequence>MLCEDFGRLGLSNMNYAIRNLIQPEPNHREQPQNLVFGSYQSQSPSPIQPESSLNLNRLDDLKYNYPNGLDRNFQFDPRTSSVMNPNSFQHRNLENSREQDGRLGKQHYGSTPPPGFSNKARGGGGNSSRRAFEHSVDKSNRVISSSVEDGRPRRLSFEDGKIRGGNAVGLTGQLDHPGPPSGSNLHSNSALDIEESLLDLHIEDRERLWGQERTKRETGARYVQGGGGDDMDDFGEELVDSLLPEDETDYKNDKKQHRNSRDKESRSDNRGKRLLSQRMRNLKWQIQCRGDIGRLNAPFLAIYESLIPAEEEKAKQKQLLTLLEKLVCKEWPDARLYLYGSCANSFGVCKSDIDVCLAINNKEINKSEILLKLADILQTDNLQNVQALTRARVPIVKLMDPVTGISCDICINNLLAVVNTKLLRDYARIDVRLRQLAFIVKHWAKSRGVNETYQGTLSSYAYVLMCIHFLQQRRPAILPCLQGMDKTYSVTVDDIEYSYFDQVERLRDFGSHNKETIAQLVWAFFNYWAYGHDYASNVISVRTGSIIRKLEKDWTRRVGNDRHLICIEDPFEITHDLGRVVDKYSIKVLREEFERAAEIMQYDPNPCVTLFERYVPN</sequence>
<organism evidence="1 2">
    <name type="scientific">Melia azedarach</name>
    <name type="common">Chinaberry tree</name>
    <dbReference type="NCBI Taxonomy" id="155640"/>
    <lineage>
        <taxon>Eukaryota</taxon>
        <taxon>Viridiplantae</taxon>
        <taxon>Streptophyta</taxon>
        <taxon>Embryophyta</taxon>
        <taxon>Tracheophyta</taxon>
        <taxon>Spermatophyta</taxon>
        <taxon>Magnoliopsida</taxon>
        <taxon>eudicotyledons</taxon>
        <taxon>Gunneridae</taxon>
        <taxon>Pentapetalae</taxon>
        <taxon>rosids</taxon>
        <taxon>malvids</taxon>
        <taxon>Sapindales</taxon>
        <taxon>Meliaceae</taxon>
        <taxon>Melia</taxon>
    </lineage>
</organism>
<gene>
    <name evidence="1" type="ORF">OWV82_000234</name>
</gene>
<dbReference type="Proteomes" id="UP001164539">
    <property type="component" value="Chromosome 1"/>
</dbReference>
<comment type="caution">
    <text evidence="1">The sequence shown here is derived from an EMBL/GenBank/DDBJ whole genome shotgun (WGS) entry which is preliminary data.</text>
</comment>
<name>A0ACC1YVL5_MELAZ</name>
<evidence type="ECO:0000313" key="2">
    <source>
        <dbReference type="Proteomes" id="UP001164539"/>
    </source>
</evidence>
<proteinExistence type="predicted"/>